<dbReference type="EMBL" id="LR134479">
    <property type="protein sequence ID" value="VEI24708.1"/>
    <property type="molecule type" value="Genomic_DNA"/>
</dbReference>
<accession>A0A7Z9D6N1</accession>
<evidence type="ECO:0000313" key="1">
    <source>
        <dbReference type="EMBL" id="VEI24708.1"/>
    </source>
</evidence>
<dbReference type="AlphaFoldDB" id="A0A7Z9D6N1"/>
<evidence type="ECO:0000313" key="2">
    <source>
        <dbReference type="Proteomes" id="UP000282386"/>
    </source>
</evidence>
<sequence>MKKIKLMPDYHCFPLWRIDDDICCNIDPYSLPVSNMLAEELINWANEYDKTLNMNDPVNSGFEDTEKEQAFIDKGNNLFKRLKHELRGQYTVVLKIIV</sequence>
<organism evidence="1 2">
    <name type="scientific">Rothia aeria</name>
    <dbReference type="NCBI Taxonomy" id="172042"/>
    <lineage>
        <taxon>Bacteria</taxon>
        <taxon>Bacillati</taxon>
        <taxon>Actinomycetota</taxon>
        <taxon>Actinomycetes</taxon>
        <taxon>Micrococcales</taxon>
        <taxon>Micrococcaceae</taxon>
        <taxon>Rothia</taxon>
    </lineage>
</organism>
<proteinExistence type="predicted"/>
<dbReference type="RefSeq" id="WP_126500676.1">
    <property type="nucleotide sequence ID" value="NZ_LR134479.1"/>
</dbReference>
<dbReference type="Proteomes" id="UP000282386">
    <property type="component" value="Chromosome"/>
</dbReference>
<name>A0A7Z9D6N1_9MICC</name>
<gene>
    <name evidence="1" type="ORF">NCTC10207_02217</name>
</gene>
<reference evidence="1 2" key="1">
    <citation type="submission" date="2018-12" db="EMBL/GenBank/DDBJ databases">
        <authorList>
            <consortium name="Pathogen Informatics"/>
        </authorList>
    </citation>
    <scope>NUCLEOTIDE SEQUENCE [LARGE SCALE GENOMIC DNA]</scope>
    <source>
        <strain evidence="1 2">NCTC10207</strain>
    </source>
</reference>
<protein>
    <submittedName>
        <fullName evidence="1">Uncharacterized protein</fullName>
    </submittedName>
</protein>